<evidence type="ECO:0000313" key="3">
    <source>
        <dbReference type="Proteomes" id="UP001595858"/>
    </source>
</evidence>
<feature type="transmembrane region" description="Helical" evidence="1">
    <location>
        <begin position="92"/>
        <end position="117"/>
    </location>
</feature>
<feature type="transmembrane region" description="Helical" evidence="1">
    <location>
        <begin position="154"/>
        <end position="174"/>
    </location>
</feature>
<dbReference type="PANTHER" id="PTHR31272:SF4">
    <property type="entry name" value="CYTOCHROME C-TYPE BIOGENESIS PROTEIN HI_1454-RELATED"/>
    <property type="match status" value="1"/>
</dbReference>
<evidence type="ECO:0000313" key="2">
    <source>
        <dbReference type="EMBL" id="MFC4865492.1"/>
    </source>
</evidence>
<evidence type="ECO:0000256" key="1">
    <source>
        <dbReference type="SAM" id="Phobius"/>
    </source>
</evidence>
<gene>
    <name evidence="2" type="ORF">ACFPCZ_02505</name>
</gene>
<keyword evidence="1" id="KW-1133">Transmembrane helix</keyword>
<feature type="transmembrane region" description="Helical" evidence="1">
    <location>
        <begin position="123"/>
        <end position="142"/>
    </location>
</feature>
<dbReference type="EMBL" id="JBHSIY010000003">
    <property type="protein sequence ID" value="MFC4865492.1"/>
    <property type="molecule type" value="Genomic_DNA"/>
</dbReference>
<dbReference type="InterPro" id="IPR051790">
    <property type="entry name" value="Cytochrome_c-biogenesis_DsbD"/>
</dbReference>
<feature type="transmembrane region" description="Helical" evidence="1">
    <location>
        <begin position="12"/>
        <end position="35"/>
    </location>
</feature>
<protein>
    <submittedName>
        <fullName evidence="2">Cytochrome c biogenesis CcdA family protein</fullName>
    </submittedName>
</protein>
<feature type="transmembrane region" description="Helical" evidence="1">
    <location>
        <begin position="235"/>
        <end position="256"/>
    </location>
</feature>
<dbReference type="Proteomes" id="UP001595858">
    <property type="component" value="Unassembled WGS sequence"/>
</dbReference>
<comment type="caution">
    <text evidence="2">The sequence shown here is derived from an EMBL/GenBank/DDBJ whole genome shotgun (WGS) entry which is preliminary data.</text>
</comment>
<keyword evidence="1" id="KW-0812">Transmembrane</keyword>
<keyword evidence="3" id="KW-1185">Reference proteome</keyword>
<proteinExistence type="predicted"/>
<organism evidence="2 3">
    <name type="scientific">Streptomonospora arabica</name>
    <dbReference type="NCBI Taxonomy" id="412417"/>
    <lineage>
        <taxon>Bacteria</taxon>
        <taxon>Bacillati</taxon>
        <taxon>Actinomycetota</taxon>
        <taxon>Actinomycetes</taxon>
        <taxon>Streptosporangiales</taxon>
        <taxon>Nocardiopsidaceae</taxon>
        <taxon>Streptomonospora</taxon>
    </lineage>
</organism>
<dbReference type="PANTHER" id="PTHR31272">
    <property type="entry name" value="CYTOCHROME C-TYPE BIOGENESIS PROTEIN HI_1454-RELATED"/>
    <property type="match status" value="1"/>
</dbReference>
<reference evidence="3" key="1">
    <citation type="journal article" date="2019" name="Int. J. Syst. Evol. Microbiol.">
        <title>The Global Catalogue of Microorganisms (GCM) 10K type strain sequencing project: providing services to taxonomists for standard genome sequencing and annotation.</title>
        <authorList>
            <consortium name="The Broad Institute Genomics Platform"/>
            <consortium name="The Broad Institute Genome Sequencing Center for Infectious Disease"/>
            <person name="Wu L."/>
            <person name="Ma J."/>
        </authorList>
    </citation>
    <scope>NUCLEOTIDE SEQUENCE [LARGE SCALE GENOMIC DNA]</scope>
    <source>
        <strain evidence="3">CGMCC 4.7304</strain>
    </source>
</reference>
<name>A0ABV9SKR8_9ACTN</name>
<keyword evidence="1" id="KW-0472">Membrane</keyword>
<accession>A0ABV9SKR8</accession>
<sequence>MIAETVQHGSLLLAAPLALAAGLVSFLSPCVLPLVPGYLSYVTGLSGADIAARRRTRAAARTAGGDPAAEPEAGPVDAVLQRRRGTMLAGSLLFIAGFSAVFVAVGVFVGGVGGLLLDYAEPITRVLGAVTVLLGLMFMGAVPGLNREIRIHRVPGAGLAGAPLLGVVFGLGWTPCIGPTLAAVQTLAFTEGSAGRGALLSLVYCLGLGLPFVAASLLYRRALGAFERVKRHYRAITVAGGAMLVAVGLLLATGLWTDITAFMQRWVADYTTVI</sequence>
<dbReference type="RefSeq" id="WP_344141982.1">
    <property type="nucleotide sequence ID" value="NZ_BAAAQI010000003.1"/>
</dbReference>
<feature type="transmembrane region" description="Helical" evidence="1">
    <location>
        <begin position="194"/>
        <end position="214"/>
    </location>
</feature>